<accession>A0ABT0Q7W2</accession>
<comment type="caution">
    <text evidence="1">The sequence shown here is derived from an EMBL/GenBank/DDBJ whole genome shotgun (WGS) entry which is preliminary data.</text>
</comment>
<name>A0ABT0Q7W2_9RHOB</name>
<proteinExistence type="predicted"/>
<dbReference type="Proteomes" id="UP001203880">
    <property type="component" value="Unassembled WGS sequence"/>
</dbReference>
<evidence type="ECO:0000313" key="2">
    <source>
        <dbReference type="Proteomes" id="UP001203880"/>
    </source>
</evidence>
<organism evidence="1 2">
    <name type="scientific">Ruegeria spongiae</name>
    <dbReference type="NCBI Taxonomy" id="2942209"/>
    <lineage>
        <taxon>Bacteria</taxon>
        <taxon>Pseudomonadati</taxon>
        <taxon>Pseudomonadota</taxon>
        <taxon>Alphaproteobacteria</taxon>
        <taxon>Rhodobacterales</taxon>
        <taxon>Roseobacteraceae</taxon>
        <taxon>Ruegeria</taxon>
    </lineage>
</organism>
<gene>
    <name evidence="1" type="ORF">M3P21_17125</name>
</gene>
<reference evidence="1" key="1">
    <citation type="submission" date="2022-05" db="EMBL/GenBank/DDBJ databases">
        <authorList>
            <person name="Park J.-S."/>
        </authorList>
    </citation>
    <scope>NUCLEOTIDE SEQUENCE</scope>
    <source>
        <strain evidence="1">2012CJ41-6</strain>
    </source>
</reference>
<dbReference type="RefSeq" id="WP_249711858.1">
    <property type="nucleotide sequence ID" value="NZ_JAMFMB010000025.1"/>
</dbReference>
<sequence>MNIDLSRMRGPEDKARLALDAARTTAHDRLHAILTGFTDDLTGAVPLAEQLSWSLKESAAQAVLDDAARPDQLQMLALEAEQTGEAVEELSARILGNARRYHMAASFIAGLRSKYRAVINKADTCPEIAAALRALQTDIAGYCAEP</sequence>
<dbReference type="EMBL" id="JAMFMB010000025">
    <property type="protein sequence ID" value="MCL6285253.1"/>
    <property type="molecule type" value="Genomic_DNA"/>
</dbReference>
<keyword evidence="2" id="KW-1185">Reference proteome</keyword>
<protein>
    <submittedName>
        <fullName evidence="1">Uncharacterized protein</fullName>
    </submittedName>
</protein>
<evidence type="ECO:0000313" key="1">
    <source>
        <dbReference type="EMBL" id="MCL6285253.1"/>
    </source>
</evidence>